<dbReference type="Proteomes" id="UP000275078">
    <property type="component" value="Unassembled WGS sequence"/>
</dbReference>
<reference evidence="3 4" key="1">
    <citation type="journal article" date="2018" name="Nat. Ecol. Evol.">
        <title>Pezizomycetes genomes reveal the molecular basis of ectomycorrhizal truffle lifestyle.</title>
        <authorList>
            <person name="Murat C."/>
            <person name="Payen T."/>
            <person name="Noel B."/>
            <person name="Kuo A."/>
            <person name="Morin E."/>
            <person name="Chen J."/>
            <person name="Kohler A."/>
            <person name="Krizsan K."/>
            <person name="Balestrini R."/>
            <person name="Da Silva C."/>
            <person name="Montanini B."/>
            <person name="Hainaut M."/>
            <person name="Levati E."/>
            <person name="Barry K.W."/>
            <person name="Belfiori B."/>
            <person name="Cichocki N."/>
            <person name="Clum A."/>
            <person name="Dockter R.B."/>
            <person name="Fauchery L."/>
            <person name="Guy J."/>
            <person name="Iotti M."/>
            <person name="Le Tacon F."/>
            <person name="Lindquist E.A."/>
            <person name="Lipzen A."/>
            <person name="Malagnac F."/>
            <person name="Mello A."/>
            <person name="Molinier V."/>
            <person name="Miyauchi S."/>
            <person name="Poulain J."/>
            <person name="Riccioni C."/>
            <person name="Rubini A."/>
            <person name="Sitrit Y."/>
            <person name="Splivallo R."/>
            <person name="Traeger S."/>
            <person name="Wang M."/>
            <person name="Zifcakova L."/>
            <person name="Wipf D."/>
            <person name="Zambonelli A."/>
            <person name="Paolocci F."/>
            <person name="Nowrousian M."/>
            <person name="Ottonello S."/>
            <person name="Baldrian P."/>
            <person name="Spatafora J.W."/>
            <person name="Henrissat B."/>
            <person name="Nagy L.G."/>
            <person name="Aury J.M."/>
            <person name="Wincker P."/>
            <person name="Grigoriev I.V."/>
            <person name="Bonfante P."/>
            <person name="Martin F.M."/>
        </authorList>
    </citation>
    <scope>NUCLEOTIDE SEQUENCE [LARGE SCALE GENOMIC DNA]</scope>
    <source>
        <strain evidence="3 4">RN42</strain>
    </source>
</reference>
<keyword evidence="2" id="KW-0472">Membrane</keyword>
<keyword evidence="2" id="KW-1133">Transmembrane helix</keyword>
<dbReference type="EMBL" id="ML119744">
    <property type="protein sequence ID" value="RPA76439.1"/>
    <property type="molecule type" value="Genomic_DNA"/>
</dbReference>
<sequence>MDPPHALQEYPSPPHQYTFPANSNSRLEPSSTTPSYAAQTTTSQSTTASFFRRLPNYGIGIFKLLWYGIRFGAMILAEMFIIITETPSHLVFLALELAFLNYTTVYTIKSLMFFFPLVPSITIRINQLIIKPILNPSRNIDPELSVSDWLRIPADRKGSLKVTAAFMTACASAFVSFQEMGYFPPKEPSISYMGAFGTWDWLVTETGHAFLVFWWYLSMVIWFALFHAAFSKQGKEKDSDSDSDSDSGSENDQDPTPQPPENDIQVWPSRLGRILFRVWIVIECAVYIWRYTTWVMKYKGGDGCNASLWDYWKGKCWGELELEKQ</sequence>
<feature type="compositionally biased region" description="Low complexity" evidence="1">
    <location>
        <begin position="29"/>
        <end position="40"/>
    </location>
</feature>
<name>A0A3N4HRU5_ASCIM</name>
<gene>
    <name evidence="3" type="ORF">BJ508DRAFT_331111</name>
</gene>
<feature type="transmembrane region" description="Helical" evidence="2">
    <location>
        <begin position="209"/>
        <end position="230"/>
    </location>
</feature>
<evidence type="ECO:0000313" key="3">
    <source>
        <dbReference type="EMBL" id="RPA76439.1"/>
    </source>
</evidence>
<organism evidence="3 4">
    <name type="scientific">Ascobolus immersus RN42</name>
    <dbReference type="NCBI Taxonomy" id="1160509"/>
    <lineage>
        <taxon>Eukaryota</taxon>
        <taxon>Fungi</taxon>
        <taxon>Dikarya</taxon>
        <taxon>Ascomycota</taxon>
        <taxon>Pezizomycotina</taxon>
        <taxon>Pezizomycetes</taxon>
        <taxon>Pezizales</taxon>
        <taxon>Ascobolaceae</taxon>
        <taxon>Ascobolus</taxon>
    </lineage>
</organism>
<accession>A0A3N4HRU5</accession>
<keyword evidence="2" id="KW-0812">Transmembrane</keyword>
<feature type="transmembrane region" description="Helical" evidence="2">
    <location>
        <begin position="274"/>
        <end position="292"/>
    </location>
</feature>
<feature type="transmembrane region" description="Helical" evidence="2">
    <location>
        <begin position="64"/>
        <end position="83"/>
    </location>
</feature>
<feature type="compositionally biased region" description="Acidic residues" evidence="1">
    <location>
        <begin position="241"/>
        <end position="253"/>
    </location>
</feature>
<evidence type="ECO:0000256" key="2">
    <source>
        <dbReference type="SAM" id="Phobius"/>
    </source>
</evidence>
<protein>
    <submittedName>
        <fullName evidence="3">Uncharacterized protein</fullName>
    </submittedName>
</protein>
<keyword evidence="4" id="KW-1185">Reference proteome</keyword>
<feature type="region of interest" description="Disordered" evidence="1">
    <location>
        <begin position="235"/>
        <end position="263"/>
    </location>
</feature>
<feature type="region of interest" description="Disordered" evidence="1">
    <location>
        <begin position="21"/>
        <end position="40"/>
    </location>
</feature>
<evidence type="ECO:0000256" key="1">
    <source>
        <dbReference type="SAM" id="MobiDB-lite"/>
    </source>
</evidence>
<dbReference type="AlphaFoldDB" id="A0A3N4HRU5"/>
<evidence type="ECO:0000313" key="4">
    <source>
        <dbReference type="Proteomes" id="UP000275078"/>
    </source>
</evidence>
<proteinExistence type="predicted"/>